<organism evidence="2 3">
    <name type="scientific">Tepidibacillus decaturensis</name>
    <dbReference type="NCBI Taxonomy" id="1413211"/>
    <lineage>
        <taxon>Bacteria</taxon>
        <taxon>Bacillati</taxon>
        <taxon>Bacillota</taxon>
        <taxon>Bacilli</taxon>
        <taxon>Bacillales</taxon>
        <taxon>Bacillaceae</taxon>
        <taxon>Tepidibacillus</taxon>
    </lineage>
</organism>
<dbReference type="PROSITE" id="PS51832">
    <property type="entry name" value="HD_GYP"/>
    <property type="match status" value="1"/>
</dbReference>
<dbReference type="PANTHER" id="PTHR43155:SF2">
    <property type="entry name" value="CYCLIC DI-GMP PHOSPHODIESTERASE PA4108"/>
    <property type="match status" value="1"/>
</dbReference>
<dbReference type="STRING" id="1413211.U473_09580"/>
<dbReference type="Gene3D" id="1.10.3210.10">
    <property type="entry name" value="Hypothetical protein af1432"/>
    <property type="match status" value="1"/>
</dbReference>
<feature type="domain" description="HD-GYP" evidence="1">
    <location>
        <begin position="113"/>
        <end position="187"/>
    </location>
</feature>
<evidence type="ECO:0000259" key="1">
    <source>
        <dbReference type="PROSITE" id="PS51832"/>
    </source>
</evidence>
<dbReference type="EMBL" id="LSKU01000001">
    <property type="protein sequence ID" value="KXG44224.1"/>
    <property type="molecule type" value="Genomic_DNA"/>
</dbReference>
<dbReference type="Proteomes" id="UP000070352">
    <property type="component" value="Unassembled WGS sequence"/>
</dbReference>
<reference evidence="2 3" key="1">
    <citation type="submission" date="2016-02" db="EMBL/GenBank/DDBJ databases">
        <title>Draft Genome for Tepidibacillus decaturensis nov. sp. Strain Z9, an Anaerobic, Moderately Thermophilic and Heterotrophic Bacterium from Deep Subsurface of the Illinois Basin, USA.</title>
        <authorList>
            <person name="Dong Y."/>
            <person name="Chang J.Y."/>
            <person name="Sanford R."/>
            <person name="Fouke B.W."/>
        </authorList>
    </citation>
    <scope>NUCLEOTIDE SEQUENCE [LARGE SCALE GENOMIC DNA]</scope>
    <source>
        <strain evidence="2 3">Z9</strain>
    </source>
</reference>
<name>A0A135L5D2_9BACI</name>
<evidence type="ECO:0000313" key="2">
    <source>
        <dbReference type="EMBL" id="KXG44224.1"/>
    </source>
</evidence>
<sequence>MRRIPTTKCQPGFKLAKPILNDIGGVLIAKDVELTQSMIERLLQLGVDSLYIYDARTDDIEVKDVLSDKTRELALKSIKDTFQDMFKEKLVHRPLTKGNLTLVFKPVLDHMLDDMKANQQAMLMLSSIYIKDLYLYTHSLQVAIYSISMGMAKGYNQQQLSELGLGAMLHDIGKTKVPISVLEKKNH</sequence>
<gene>
    <name evidence="2" type="ORF">U473_09580</name>
</gene>
<dbReference type="InterPro" id="IPR003607">
    <property type="entry name" value="HD/PDEase_dom"/>
</dbReference>
<protein>
    <recommendedName>
        <fullName evidence="1">HD-GYP domain-containing protein</fullName>
    </recommendedName>
</protein>
<dbReference type="InterPro" id="IPR037522">
    <property type="entry name" value="HD_GYP_dom"/>
</dbReference>
<dbReference type="Pfam" id="PF01966">
    <property type="entry name" value="HD"/>
    <property type="match status" value="1"/>
</dbReference>
<dbReference type="CDD" id="cd00077">
    <property type="entry name" value="HDc"/>
    <property type="match status" value="1"/>
</dbReference>
<comment type="caution">
    <text evidence="2">The sequence shown here is derived from an EMBL/GenBank/DDBJ whole genome shotgun (WGS) entry which is preliminary data.</text>
</comment>
<dbReference type="OrthoDB" id="9759601at2"/>
<accession>A0A135L5D2</accession>
<keyword evidence="3" id="KW-1185">Reference proteome</keyword>
<evidence type="ECO:0000313" key="3">
    <source>
        <dbReference type="Proteomes" id="UP000070352"/>
    </source>
</evidence>
<dbReference type="RefSeq" id="WP_082732474.1">
    <property type="nucleotide sequence ID" value="NZ_LSKU01000001.1"/>
</dbReference>
<dbReference type="InterPro" id="IPR006674">
    <property type="entry name" value="HD_domain"/>
</dbReference>
<dbReference type="PANTHER" id="PTHR43155">
    <property type="entry name" value="CYCLIC DI-GMP PHOSPHODIESTERASE PA4108-RELATED"/>
    <property type="match status" value="1"/>
</dbReference>
<dbReference type="SUPFAM" id="SSF109604">
    <property type="entry name" value="HD-domain/PDEase-like"/>
    <property type="match status" value="1"/>
</dbReference>
<proteinExistence type="predicted"/>
<dbReference type="AlphaFoldDB" id="A0A135L5D2"/>